<dbReference type="Proteomes" id="UP001500368">
    <property type="component" value="Unassembled WGS sequence"/>
</dbReference>
<sequence>MGGDGHLLAALTSEAYIHRPQDVEEFCPATFGDPCPVADRFQHRDVGDGAFVHAGSSSAASAWPARMRTISRLSTPCEEYRAVLEALGPSQR</sequence>
<evidence type="ECO:0000313" key="1">
    <source>
        <dbReference type="EMBL" id="GAA4916914.1"/>
    </source>
</evidence>
<reference evidence="2" key="1">
    <citation type="journal article" date="2019" name="Int. J. Syst. Evol. Microbiol.">
        <title>The Global Catalogue of Microorganisms (GCM) 10K type strain sequencing project: providing services to taxonomists for standard genome sequencing and annotation.</title>
        <authorList>
            <consortium name="The Broad Institute Genomics Platform"/>
            <consortium name="The Broad Institute Genome Sequencing Center for Infectious Disease"/>
            <person name="Wu L."/>
            <person name="Ma J."/>
        </authorList>
    </citation>
    <scope>NUCLEOTIDE SEQUENCE [LARGE SCALE GENOMIC DNA]</scope>
    <source>
        <strain evidence="2">JCM 19129</strain>
    </source>
</reference>
<accession>A0ABP9FTN1</accession>
<dbReference type="EMBL" id="BAABLW010000005">
    <property type="protein sequence ID" value="GAA4916914.1"/>
    <property type="molecule type" value="Genomic_DNA"/>
</dbReference>
<proteinExistence type="predicted"/>
<name>A0ABP9FTN1_9MICC</name>
<evidence type="ECO:0000313" key="2">
    <source>
        <dbReference type="Proteomes" id="UP001500368"/>
    </source>
</evidence>
<keyword evidence="2" id="KW-1185">Reference proteome</keyword>
<protein>
    <submittedName>
        <fullName evidence="1">Uncharacterized protein</fullName>
    </submittedName>
</protein>
<comment type="caution">
    <text evidence="1">The sequence shown here is derived from an EMBL/GenBank/DDBJ whole genome shotgun (WGS) entry which is preliminary data.</text>
</comment>
<gene>
    <name evidence="1" type="ORF">GCM10025790_10420</name>
</gene>
<organism evidence="1 2">
    <name type="scientific">Nesterenkonia rhizosphaerae</name>
    <dbReference type="NCBI Taxonomy" id="1348272"/>
    <lineage>
        <taxon>Bacteria</taxon>
        <taxon>Bacillati</taxon>
        <taxon>Actinomycetota</taxon>
        <taxon>Actinomycetes</taxon>
        <taxon>Micrococcales</taxon>
        <taxon>Micrococcaceae</taxon>
        <taxon>Nesterenkonia</taxon>
    </lineage>
</organism>